<feature type="domain" description="HTH cro/C1-type" evidence="2">
    <location>
        <begin position="49"/>
        <end position="102"/>
    </location>
</feature>
<feature type="compositionally biased region" description="Low complexity" evidence="1">
    <location>
        <begin position="10"/>
        <end position="21"/>
    </location>
</feature>
<dbReference type="Pfam" id="PF13560">
    <property type="entry name" value="HTH_31"/>
    <property type="match status" value="1"/>
</dbReference>
<reference evidence="4" key="1">
    <citation type="journal article" date="2019" name="Int. J. Syst. Evol. Microbiol.">
        <title>The Global Catalogue of Microorganisms (GCM) 10K type strain sequencing project: providing services to taxonomists for standard genome sequencing and annotation.</title>
        <authorList>
            <consortium name="The Broad Institute Genomics Platform"/>
            <consortium name="The Broad Institute Genome Sequencing Center for Infectious Disease"/>
            <person name="Wu L."/>
            <person name="Ma J."/>
        </authorList>
    </citation>
    <scope>NUCLEOTIDE SEQUENCE [LARGE SCALE GENOMIC DNA]</scope>
    <source>
        <strain evidence="4">JCM 13852</strain>
    </source>
</reference>
<feature type="region of interest" description="Disordered" evidence="1">
    <location>
        <begin position="1"/>
        <end position="40"/>
    </location>
</feature>
<protein>
    <submittedName>
        <fullName evidence="3">Helix-turn-helix domain-containing protein</fullName>
    </submittedName>
</protein>
<evidence type="ECO:0000256" key="1">
    <source>
        <dbReference type="SAM" id="MobiDB-lite"/>
    </source>
</evidence>
<dbReference type="Gene3D" id="1.10.260.40">
    <property type="entry name" value="lambda repressor-like DNA-binding domains"/>
    <property type="match status" value="1"/>
</dbReference>
<dbReference type="Pfam" id="PF19054">
    <property type="entry name" value="DUF5753"/>
    <property type="match status" value="1"/>
</dbReference>
<dbReference type="InterPro" id="IPR001387">
    <property type="entry name" value="Cro/C1-type_HTH"/>
</dbReference>
<keyword evidence="4" id="KW-1185">Reference proteome</keyword>
<evidence type="ECO:0000259" key="2">
    <source>
        <dbReference type="PROSITE" id="PS50943"/>
    </source>
</evidence>
<name>A0ABW0XV53_9ACTN</name>
<evidence type="ECO:0000313" key="3">
    <source>
        <dbReference type="EMBL" id="MFC5673584.1"/>
    </source>
</evidence>
<gene>
    <name evidence="3" type="ORF">ACFP2V_26810</name>
</gene>
<dbReference type="SUPFAM" id="SSF47413">
    <property type="entry name" value="lambda repressor-like DNA-binding domains"/>
    <property type="match status" value="1"/>
</dbReference>
<dbReference type="RefSeq" id="WP_381217675.1">
    <property type="nucleotide sequence ID" value="NZ_JBHSPC010000089.1"/>
</dbReference>
<organism evidence="3 4">
    <name type="scientific">Streptomyces incanus</name>
    <dbReference type="NCBI Taxonomy" id="887453"/>
    <lineage>
        <taxon>Bacteria</taxon>
        <taxon>Bacillati</taxon>
        <taxon>Actinomycetota</taxon>
        <taxon>Actinomycetes</taxon>
        <taxon>Kitasatosporales</taxon>
        <taxon>Streptomycetaceae</taxon>
        <taxon>Streptomyces</taxon>
    </lineage>
</organism>
<accession>A0ABW0XV53</accession>
<dbReference type="EMBL" id="JBHSPC010000089">
    <property type="protein sequence ID" value="MFC5673584.1"/>
    <property type="molecule type" value="Genomic_DNA"/>
</dbReference>
<dbReference type="Proteomes" id="UP001596183">
    <property type="component" value="Unassembled WGS sequence"/>
</dbReference>
<proteinExistence type="predicted"/>
<dbReference type="CDD" id="cd00093">
    <property type="entry name" value="HTH_XRE"/>
    <property type="match status" value="1"/>
</dbReference>
<sequence>MTSVRDEETGQGQAAVPVPVQGGQGQGSGSRRPGDEPGAGVVTAFGRQLKLLRIRAGLERPEFGKRMGYSPETVASFEQGRRIPQAGFIEKADEVLGAGGLLTALKEEVARAQYPSFFRDMARLESEAVELCSYDTLVVKGLLQTEEYMRAVLSMRRPLLDQGTIEQRVAARLARQEIFNRWPAPLLSFVMEEAVLRKPLGGKTVLRGQLEHLLLIGDKRNVELQVMPLDREDSAGVDGPFTVITSKGGEQFVYTEVQGRSNLVIKRDETSLAAARYGIIRSQALTPTESLSFIAELLGEL</sequence>
<dbReference type="InterPro" id="IPR043917">
    <property type="entry name" value="DUF5753"/>
</dbReference>
<dbReference type="PROSITE" id="PS50943">
    <property type="entry name" value="HTH_CROC1"/>
    <property type="match status" value="1"/>
</dbReference>
<dbReference type="InterPro" id="IPR010982">
    <property type="entry name" value="Lambda_DNA-bd_dom_sf"/>
</dbReference>
<evidence type="ECO:0000313" key="4">
    <source>
        <dbReference type="Proteomes" id="UP001596183"/>
    </source>
</evidence>
<dbReference type="SMART" id="SM00530">
    <property type="entry name" value="HTH_XRE"/>
    <property type="match status" value="1"/>
</dbReference>
<comment type="caution">
    <text evidence="3">The sequence shown here is derived from an EMBL/GenBank/DDBJ whole genome shotgun (WGS) entry which is preliminary data.</text>
</comment>